<feature type="region of interest" description="Disordered" evidence="1">
    <location>
        <begin position="1"/>
        <end position="40"/>
    </location>
</feature>
<feature type="compositionally biased region" description="Polar residues" evidence="1">
    <location>
        <begin position="282"/>
        <end position="293"/>
    </location>
</feature>
<organism evidence="2 3">
    <name type="scientific">Aspergillus keveii</name>
    <dbReference type="NCBI Taxonomy" id="714993"/>
    <lineage>
        <taxon>Eukaryota</taxon>
        <taxon>Fungi</taxon>
        <taxon>Dikarya</taxon>
        <taxon>Ascomycota</taxon>
        <taxon>Pezizomycotina</taxon>
        <taxon>Eurotiomycetes</taxon>
        <taxon>Eurotiomycetidae</taxon>
        <taxon>Eurotiales</taxon>
        <taxon>Aspergillaceae</taxon>
        <taxon>Aspergillus</taxon>
        <taxon>Aspergillus subgen. Nidulantes</taxon>
    </lineage>
</organism>
<gene>
    <name evidence="2" type="ORF">BJX66DRAFT_298052</name>
</gene>
<feature type="compositionally biased region" description="Polar residues" evidence="1">
    <location>
        <begin position="66"/>
        <end position="94"/>
    </location>
</feature>
<dbReference type="EMBL" id="JBFTWV010000020">
    <property type="protein sequence ID" value="KAL2797284.1"/>
    <property type="molecule type" value="Genomic_DNA"/>
</dbReference>
<evidence type="ECO:0000256" key="1">
    <source>
        <dbReference type="SAM" id="MobiDB-lite"/>
    </source>
</evidence>
<proteinExistence type="predicted"/>
<feature type="compositionally biased region" description="Basic and acidic residues" evidence="1">
    <location>
        <begin position="30"/>
        <end position="40"/>
    </location>
</feature>
<accession>A0ABR4GE16</accession>
<evidence type="ECO:0000313" key="3">
    <source>
        <dbReference type="Proteomes" id="UP001610563"/>
    </source>
</evidence>
<evidence type="ECO:0000313" key="2">
    <source>
        <dbReference type="EMBL" id="KAL2797284.1"/>
    </source>
</evidence>
<dbReference type="Proteomes" id="UP001610563">
    <property type="component" value="Unassembled WGS sequence"/>
</dbReference>
<reference evidence="2 3" key="1">
    <citation type="submission" date="2024-07" db="EMBL/GenBank/DDBJ databases">
        <title>Section-level genome sequencing and comparative genomics of Aspergillus sections Usti and Cavernicolus.</title>
        <authorList>
            <consortium name="Lawrence Berkeley National Laboratory"/>
            <person name="Nybo J.L."/>
            <person name="Vesth T.C."/>
            <person name="Theobald S."/>
            <person name="Frisvad J.C."/>
            <person name="Larsen T.O."/>
            <person name="Kjaerboelling I."/>
            <person name="Rothschild-Mancinelli K."/>
            <person name="Lyhne E.K."/>
            <person name="Kogle M.E."/>
            <person name="Barry K."/>
            <person name="Clum A."/>
            <person name="Na H."/>
            <person name="Ledsgaard L."/>
            <person name="Lin J."/>
            <person name="Lipzen A."/>
            <person name="Kuo A."/>
            <person name="Riley R."/>
            <person name="Mondo S."/>
            <person name="Labutti K."/>
            <person name="Haridas S."/>
            <person name="Pangalinan J."/>
            <person name="Salamov A.A."/>
            <person name="Simmons B.A."/>
            <person name="Magnuson J.K."/>
            <person name="Chen J."/>
            <person name="Drula E."/>
            <person name="Henrissat B."/>
            <person name="Wiebenga A."/>
            <person name="Lubbers R.J."/>
            <person name="Gomes A.C."/>
            <person name="Makela M.R."/>
            <person name="Stajich J."/>
            <person name="Grigoriev I.V."/>
            <person name="Mortensen U.H."/>
            <person name="De Vries R.P."/>
            <person name="Baker S.E."/>
            <person name="Andersen M.R."/>
        </authorList>
    </citation>
    <scope>NUCLEOTIDE SEQUENCE [LARGE SCALE GENOMIC DNA]</scope>
    <source>
        <strain evidence="2 3">CBS 209.92</strain>
    </source>
</reference>
<sequence length="396" mass="43416">MSEPVATPQNETSNRGGPLRTTPTSPLDSKGSDRDPDSSWRHFRESLAGCFKVKKSLKHETPATPPNGSSNREGSSRTNPESPPSHQGSNANGAQHLNHTSRILHEQLAAFCLGRIVSLVRCCFCYHWPWQSISLGERGMKIGPSEISEVSSNRAVYVNPVTSRLVRVKTSARVLELSEKNFVTRLGNFSLKPTICYRVSGVQKFLENVEDADKFVTSWVLKDVGYFLATSKSAEEATTGLQGDHLRFSSIARNKPGGDSKSPGQNQEGRNPPKDGNGGASQGHSSQPPQSFQAAIVQAEQAPGSQSPSSAQAESGQASGGPDLQQRPALQEAQEYLRVQTQDPHISPAQQPEYFRTISDEYGIEILWVEFRNTKYKKNRTWDVPETPFEATPKAV</sequence>
<feature type="compositionally biased region" description="Polar residues" evidence="1">
    <location>
        <begin position="7"/>
        <end position="27"/>
    </location>
</feature>
<feature type="region of interest" description="Disordered" evidence="1">
    <location>
        <begin position="238"/>
        <end position="352"/>
    </location>
</feature>
<feature type="compositionally biased region" description="Polar residues" evidence="1">
    <location>
        <begin position="339"/>
        <end position="350"/>
    </location>
</feature>
<protein>
    <submittedName>
        <fullName evidence="2">Uncharacterized protein</fullName>
    </submittedName>
</protein>
<name>A0ABR4GE16_9EURO</name>
<feature type="compositionally biased region" description="Low complexity" evidence="1">
    <location>
        <begin position="298"/>
        <end position="322"/>
    </location>
</feature>
<keyword evidence="3" id="KW-1185">Reference proteome</keyword>
<feature type="region of interest" description="Disordered" evidence="1">
    <location>
        <begin position="54"/>
        <end position="94"/>
    </location>
</feature>
<comment type="caution">
    <text evidence="2">The sequence shown here is derived from an EMBL/GenBank/DDBJ whole genome shotgun (WGS) entry which is preliminary data.</text>
</comment>